<sequence>MAEHGWVWLIMAEYCRVSPSMIGYGWVTLSIAAYGWSIAGHCRALGMAEHGWMDGWMSLCSAAGTTHPAHSATAIHPSPSPLTSYRSVHRGEEKNRRHEMTPVCLHVIAPSFDRAITW</sequence>
<protein>
    <submittedName>
        <fullName evidence="1">Uncharacterized protein</fullName>
    </submittedName>
</protein>
<evidence type="ECO:0000313" key="1">
    <source>
        <dbReference type="EMBL" id="PIO39435.1"/>
    </source>
</evidence>
<proteinExistence type="predicted"/>
<dbReference type="AlphaFoldDB" id="A0A2G9SH56"/>
<accession>A0A2G9SH56</accession>
<reference evidence="1" key="1">
    <citation type="submission" date="2017-08" db="EMBL/GenBank/DDBJ databases">
        <title>Assembly of the North American Bullfrog Genome.</title>
        <authorList>
            <person name="Warren R.L."/>
            <person name="Vandervalk B.P."/>
            <person name="Kucuk E."/>
            <person name="Birol I."/>
            <person name="Helbing C."/>
            <person name="Pandoh P."/>
            <person name="Behsaz B."/>
            <person name="Mohamadi H."/>
            <person name="Chu J."/>
            <person name="Jackman S."/>
            <person name="Hammond S.A."/>
            <person name="Veldhoen N."/>
            <person name="Kirk H."/>
            <person name="Zhao Y."/>
            <person name="Coope R."/>
            <person name="Pleasance S."/>
            <person name="Moore R."/>
            <person name="Holt R."/>
        </authorList>
    </citation>
    <scope>NUCLEOTIDE SEQUENCE</scope>
    <source>
        <strain evidence="1">Bruno</strain>
        <tissue evidence="1">Liver</tissue>
    </source>
</reference>
<dbReference type="OrthoDB" id="76388at2759"/>
<organism evidence="1">
    <name type="scientific">Aquarana catesbeiana</name>
    <name type="common">American bullfrog</name>
    <name type="synonym">Rana catesbeiana</name>
    <dbReference type="NCBI Taxonomy" id="8400"/>
    <lineage>
        <taxon>Eukaryota</taxon>
        <taxon>Metazoa</taxon>
        <taxon>Chordata</taxon>
        <taxon>Craniata</taxon>
        <taxon>Vertebrata</taxon>
        <taxon>Euteleostomi</taxon>
        <taxon>Amphibia</taxon>
        <taxon>Batrachia</taxon>
        <taxon>Anura</taxon>
        <taxon>Neobatrachia</taxon>
        <taxon>Ranoidea</taxon>
        <taxon>Ranidae</taxon>
        <taxon>Aquarana</taxon>
    </lineage>
</organism>
<gene>
    <name evidence="1" type="ORF">AB205_0032100</name>
</gene>
<dbReference type="EMBL" id="KV924741">
    <property type="protein sequence ID" value="PIO39435.1"/>
    <property type="molecule type" value="Genomic_DNA"/>
</dbReference>
<name>A0A2G9SH56_AQUCT</name>